<gene>
    <name evidence="2" type="ORF">J2Z66_005933</name>
</gene>
<dbReference type="Proteomes" id="UP001519287">
    <property type="component" value="Unassembled WGS sequence"/>
</dbReference>
<evidence type="ECO:0000313" key="2">
    <source>
        <dbReference type="EMBL" id="MBP1994297.1"/>
    </source>
</evidence>
<dbReference type="EMBL" id="JAGGLB010000024">
    <property type="protein sequence ID" value="MBP1994297.1"/>
    <property type="molecule type" value="Genomic_DNA"/>
</dbReference>
<sequence>MTKRHFLHMESKEAIVEFKTDKATYRLPARQINIDAISEQLGSGVAPKDIIIRIEIAEPPADTVQIVELGGFGLVLPPLEFAITANNGDRSIEVSAFNAYVERTIVLPNNVDPSRITTAVVVEKDGTVRHVPTRVERTTDGRYVAIVSSLTNSTYSVVWHPITFSDVEGHWAQDTVNDMGSRMVVNGIDETRFAPDRAVTRAEFASMLVRGLGLRLERGAAVFADVDAAAWYADAVSTAYAHQLIEGFGDGSFKPGDSVTREQAMTMIAKAMTMTGLKDRLASANADAKLQPFADAGQIAAWARQGAADTIAASIIAGSRSDQAGRP</sequence>
<dbReference type="Pfam" id="PF00395">
    <property type="entry name" value="SLH"/>
    <property type="match status" value="2"/>
</dbReference>
<dbReference type="PROSITE" id="PS51272">
    <property type="entry name" value="SLH"/>
    <property type="match status" value="2"/>
</dbReference>
<evidence type="ECO:0000313" key="3">
    <source>
        <dbReference type="Proteomes" id="UP001519287"/>
    </source>
</evidence>
<comment type="caution">
    <text evidence="2">The sequence shown here is derived from an EMBL/GenBank/DDBJ whole genome shotgun (WGS) entry which is preliminary data.</text>
</comment>
<dbReference type="InterPro" id="IPR001119">
    <property type="entry name" value="SLH_dom"/>
</dbReference>
<name>A0ABS4J375_9BACL</name>
<dbReference type="PANTHER" id="PTHR43308">
    <property type="entry name" value="OUTER MEMBRANE PROTEIN ALPHA-RELATED"/>
    <property type="match status" value="1"/>
</dbReference>
<dbReference type="PANTHER" id="PTHR43308:SF5">
    <property type="entry name" value="S-LAYER PROTEIN _ PEPTIDOGLYCAN ENDO-BETA-N-ACETYLGLUCOSAMINIDASE"/>
    <property type="match status" value="1"/>
</dbReference>
<reference evidence="2 3" key="1">
    <citation type="submission" date="2021-03" db="EMBL/GenBank/DDBJ databases">
        <title>Genomic Encyclopedia of Type Strains, Phase IV (KMG-IV): sequencing the most valuable type-strain genomes for metagenomic binning, comparative biology and taxonomic classification.</title>
        <authorList>
            <person name="Goeker M."/>
        </authorList>
    </citation>
    <scope>NUCLEOTIDE SEQUENCE [LARGE SCALE GENOMIC DNA]</scope>
    <source>
        <strain evidence="2 3">DSM 26048</strain>
    </source>
</reference>
<evidence type="ECO:0000259" key="1">
    <source>
        <dbReference type="PROSITE" id="PS51272"/>
    </source>
</evidence>
<organism evidence="2 3">
    <name type="scientific">Paenibacillus eucommiae</name>
    <dbReference type="NCBI Taxonomy" id="1355755"/>
    <lineage>
        <taxon>Bacteria</taxon>
        <taxon>Bacillati</taxon>
        <taxon>Bacillota</taxon>
        <taxon>Bacilli</taxon>
        <taxon>Bacillales</taxon>
        <taxon>Paenibacillaceae</taxon>
        <taxon>Paenibacillus</taxon>
    </lineage>
</organism>
<keyword evidence="3" id="KW-1185">Reference proteome</keyword>
<accession>A0ABS4J375</accession>
<feature type="domain" description="SLH" evidence="1">
    <location>
        <begin position="159"/>
        <end position="218"/>
    </location>
</feature>
<proteinExistence type="predicted"/>
<dbReference type="RefSeq" id="WP_209976139.1">
    <property type="nucleotide sequence ID" value="NZ_JAGGLB010000024.1"/>
</dbReference>
<dbReference type="InterPro" id="IPR051465">
    <property type="entry name" value="Cell_Envelope_Struct_Comp"/>
</dbReference>
<feature type="domain" description="SLH" evidence="1">
    <location>
        <begin position="219"/>
        <end position="282"/>
    </location>
</feature>
<protein>
    <recommendedName>
        <fullName evidence="1">SLH domain-containing protein</fullName>
    </recommendedName>
</protein>